<dbReference type="Proteomes" id="UP001140949">
    <property type="component" value="Unassembled WGS sequence"/>
</dbReference>
<sequence length="76" mass="8880">MSFYVVLKGRKPGVYTTWPECHMQVNGFKALVISSAKIMRRQWVTSTQITRMNDMEIRGKMCAMATHRPLLSLWIF</sequence>
<accession>A0AAX6H5V2</accession>
<evidence type="ECO:0000259" key="1">
    <source>
        <dbReference type="Pfam" id="PF01693"/>
    </source>
</evidence>
<evidence type="ECO:0000313" key="3">
    <source>
        <dbReference type="Proteomes" id="UP001140949"/>
    </source>
</evidence>
<dbReference type="AlphaFoldDB" id="A0AAX6H5V2"/>
<proteinExistence type="predicted"/>
<evidence type="ECO:0000313" key="2">
    <source>
        <dbReference type="EMBL" id="KAJ6836193.1"/>
    </source>
</evidence>
<dbReference type="SUPFAM" id="SSF55658">
    <property type="entry name" value="L9 N-domain-like"/>
    <property type="match status" value="1"/>
</dbReference>
<protein>
    <recommendedName>
        <fullName evidence="1">Ribonuclease H1 N-terminal domain-containing protein</fullName>
    </recommendedName>
</protein>
<dbReference type="InterPro" id="IPR011320">
    <property type="entry name" value="RNase_H1_N"/>
</dbReference>
<comment type="caution">
    <text evidence="2">The sequence shown here is derived from an EMBL/GenBank/DDBJ whole genome shotgun (WGS) entry which is preliminary data.</text>
</comment>
<dbReference type="EMBL" id="JANAVB010012200">
    <property type="protein sequence ID" value="KAJ6836193.1"/>
    <property type="molecule type" value="Genomic_DNA"/>
</dbReference>
<gene>
    <name evidence="2" type="ORF">M6B38_326850</name>
</gene>
<reference evidence="2" key="1">
    <citation type="journal article" date="2023" name="GigaByte">
        <title>Genome assembly of the bearded iris, Iris pallida Lam.</title>
        <authorList>
            <person name="Bruccoleri R.E."/>
            <person name="Oakeley E.J."/>
            <person name="Faust A.M.E."/>
            <person name="Altorfer M."/>
            <person name="Dessus-Babus S."/>
            <person name="Burckhardt D."/>
            <person name="Oertli M."/>
            <person name="Naumann U."/>
            <person name="Petersen F."/>
            <person name="Wong J."/>
        </authorList>
    </citation>
    <scope>NUCLEOTIDE SEQUENCE</scope>
    <source>
        <strain evidence="2">GSM-AAB239-AS_SAM_17_03QT</strain>
    </source>
</reference>
<reference evidence="2" key="2">
    <citation type="submission" date="2023-04" db="EMBL/GenBank/DDBJ databases">
        <authorList>
            <person name="Bruccoleri R.E."/>
            <person name="Oakeley E.J."/>
            <person name="Faust A.-M."/>
            <person name="Dessus-Babus S."/>
            <person name="Altorfer M."/>
            <person name="Burckhardt D."/>
            <person name="Oertli M."/>
            <person name="Naumann U."/>
            <person name="Petersen F."/>
            <person name="Wong J."/>
        </authorList>
    </citation>
    <scope>NUCLEOTIDE SEQUENCE</scope>
    <source>
        <strain evidence="2">GSM-AAB239-AS_SAM_17_03QT</strain>
        <tissue evidence="2">Leaf</tissue>
    </source>
</reference>
<keyword evidence="3" id="KW-1185">Reference proteome</keyword>
<dbReference type="Pfam" id="PF01693">
    <property type="entry name" value="Cauli_VI"/>
    <property type="match status" value="1"/>
</dbReference>
<organism evidence="2 3">
    <name type="scientific">Iris pallida</name>
    <name type="common">Sweet iris</name>
    <dbReference type="NCBI Taxonomy" id="29817"/>
    <lineage>
        <taxon>Eukaryota</taxon>
        <taxon>Viridiplantae</taxon>
        <taxon>Streptophyta</taxon>
        <taxon>Embryophyta</taxon>
        <taxon>Tracheophyta</taxon>
        <taxon>Spermatophyta</taxon>
        <taxon>Magnoliopsida</taxon>
        <taxon>Liliopsida</taxon>
        <taxon>Asparagales</taxon>
        <taxon>Iridaceae</taxon>
        <taxon>Iridoideae</taxon>
        <taxon>Irideae</taxon>
        <taxon>Iris</taxon>
    </lineage>
</organism>
<name>A0AAX6H5V2_IRIPA</name>
<feature type="domain" description="Ribonuclease H1 N-terminal" evidence="1">
    <location>
        <begin position="3"/>
        <end position="31"/>
    </location>
</feature>
<dbReference type="InterPro" id="IPR037056">
    <property type="entry name" value="RNase_H1_N_sf"/>
</dbReference>
<dbReference type="Gene3D" id="3.40.970.10">
    <property type="entry name" value="Ribonuclease H1, N-terminal domain"/>
    <property type="match status" value="1"/>
</dbReference>
<dbReference type="InterPro" id="IPR009027">
    <property type="entry name" value="Ribosomal_bL9/RNase_H1_N"/>
</dbReference>